<keyword evidence="8 10" id="KW-0472">Membrane</keyword>
<dbReference type="GO" id="GO:0005797">
    <property type="term" value="C:Golgi medial cisterna"/>
    <property type="evidence" value="ECO:0007669"/>
    <property type="project" value="TreeGrafter"/>
</dbReference>
<dbReference type="STRING" id="698492.A0A0E9NHV8"/>
<comment type="caution">
    <text evidence="11">The sequence shown here is derived from an EMBL/GenBank/DDBJ whole genome shotgun (WGS) entry which is preliminary data.</text>
</comment>
<evidence type="ECO:0000256" key="4">
    <source>
        <dbReference type="ARBA" id="ARBA00022692"/>
    </source>
</evidence>
<dbReference type="Pfam" id="PF12352">
    <property type="entry name" value="V-SNARE_C"/>
    <property type="match status" value="1"/>
</dbReference>
<accession>A0A0E9NHV8</accession>
<feature type="transmembrane region" description="Helical" evidence="10">
    <location>
        <begin position="251"/>
        <end position="268"/>
    </location>
</feature>
<sequence>MQGQPFPGFWVLQQQHTSSIQAAYTQHTRSIHPGPSINTNCNSNQLNMASSSSSWPSLRSKARSLESQTESFFLQYSALAQSSGQTSDDEALESKLTTILQERQEVINTLSRLLDMDTAANSTTKVHQLQRNREILAEHNKEFRRIKDNIEQTRNHSDLLSSVRRDIKQYKDATGLADAEAGYMLQERGTIDNSHRMADSVLAQAYETREEFARQKAALKRIQIRITETAMQIPGLNTLISKINTRKKRDSLIIALLISFCVFGLFMLRSEAFSVLAPSIAPASTVFGALSKLCFDHYTLLDLLSITTYRPSDPGLSIQQLCIPNVCVKVSNTVSQNVRRYEFVIPGRKAHTRAAFKGFSWMLMLTMPGHSLPATEAKCSLKALENVAACSSADREEKMETRVTAWFRIADAVLSSFAELVFGVRPFRFGIYSALSFWNIRVGTTQCFPICFLMP</sequence>
<dbReference type="EMBL" id="BACD03000022">
    <property type="protein sequence ID" value="GAO49388.1"/>
    <property type="molecule type" value="Genomic_DNA"/>
</dbReference>
<evidence type="ECO:0000256" key="10">
    <source>
        <dbReference type="SAM" id="Phobius"/>
    </source>
</evidence>
<name>A0A0E9NHV8_SAICN</name>
<dbReference type="InterPro" id="IPR023601">
    <property type="entry name" value="Golgi_SNAP_su1"/>
</dbReference>
<keyword evidence="4 10" id="KW-0812">Transmembrane</keyword>
<keyword evidence="7" id="KW-0333">Golgi apparatus</keyword>
<evidence type="ECO:0000256" key="5">
    <source>
        <dbReference type="ARBA" id="ARBA00022927"/>
    </source>
</evidence>
<keyword evidence="12" id="KW-1185">Reference proteome</keyword>
<evidence type="ECO:0000256" key="3">
    <source>
        <dbReference type="ARBA" id="ARBA00022448"/>
    </source>
</evidence>
<evidence type="ECO:0008006" key="13">
    <source>
        <dbReference type="Google" id="ProtNLM"/>
    </source>
</evidence>
<reference evidence="11 12" key="1">
    <citation type="journal article" date="2011" name="J. Gen. Appl. Microbiol.">
        <title>Draft genome sequencing of the enigmatic yeast Saitoella complicata.</title>
        <authorList>
            <person name="Nishida H."/>
            <person name="Hamamoto M."/>
            <person name="Sugiyama J."/>
        </authorList>
    </citation>
    <scope>NUCLEOTIDE SEQUENCE [LARGE SCALE GENOMIC DNA]</scope>
    <source>
        <strain evidence="11 12">NRRL Y-17804</strain>
    </source>
</reference>
<organism evidence="11 12">
    <name type="scientific">Saitoella complicata (strain BCRC 22490 / CBS 7301 / JCM 7358 / NBRC 10748 / NRRL Y-17804)</name>
    <dbReference type="NCBI Taxonomy" id="698492"/>
    <lineage>
        <taxon>Eukaryota</taxon>
        <taxon>Fungi</taxon>
        <taxon>Dikarya</taxon>
        <taxon>Ascomycota</taxon>
        <taxon>Taphrinomycotina</taxon>
        <taxon>Taphrinomycotina incertae sedis</taxon>
        <taxon>Saitoella</taxon>
    </lineage>
</organism>
<keyword evidence="6 10" id="KW-1133">Transmembrane helix</keyword>
<keyword evidence="3" id="KW-0813">Transport</keyword>
<dbReference type="AlphaFoldDB" id="A0A0E9NHV8"/>
<evidence type="ECO:0000313" key="12">
    <source>
        <dbReference type="Proteomes" id="UP000033140"/>
    </source>
</evidence>
<proteinExistence type="inferred from homology"/>
<dbReference type="PANTHER" id="PTHR21094">
    <property type="entry name" value="GOS-28 SNARE- RELATED"/>
    <property type="match status" value="1"/>
</dbReference>
<dbReference type="GO" id="GO:0005801">
    <property type="term" value="C:cis-Golgi network"/>
    <property type="evidence" value="ECO:0007669"/>
    <property type="project" value="InterPro"/>
</dbReference>
<evidence type="ECO:0000313" key="11">
    <source>
        <dbReference type="EMBL" id="GAO49388.1"/>
    </source>
</evidence>
<dbReference type="GO" id="GO:0006888">
    <property type="term" value="P:endoplasmic reticulum to Golgi vesicle-mediated transport"/>
    <property type="evidence" value="ECO:0007669"/>
    <property type="project" value="InterPro"/>
</dbReference>
<keyword evidence="5" id="KW-0653">Protein transport</keyword>
<dbReference type="GO" id="GO:0005484">
    <property type="term" value="F:SNAP receptor activity"/>
    <property type="evidence" value="ECO:0007669"/>
    <property type="project" value="TreeGrafter"/>
</dbReference>
<dbReference type="Proteomes" id="UP000033140">
    <property type="component" value="Unassembled WGS sequence"/>
</dbReference>
<evidence type="ECO:0000256" key="8">
    <source>
        <dbReference type="ARBA" id="ARBA00023136"/>
    </source>
</evidence>
<comment type="subcellular location">
    <subcellularLocation>
        <location evidence="1">Golgi apparatus membrane</location>
        <topology evidence="1">Single-pass type IV membrane protein</topology>
    </subcellularLocation>
</comment>
<dbReference type="GO" id="GO:0006906">
    <property type="term" value="P:vesicle fusion"/>
    <property type="evidence" value="ECO:0007669"/>
    <property type="project" value="TreeGrafter"/>
</dbReference>
<gene>
    <name evidence="11" type="ORF">G7K_3538-t1</name>
</gene>
<evidence type="ECO:0000256" key="2">
    <source>
        <dbReference type="ARBA" id="ARBA00008473"/>
    </source>
</evidence>
<dbReference type="GO" id="GO:0031201">
    <property type="term" value="C:SNARE complex"/>
    <property type="evidence" value="ECO:0007669"/>
    <property type="project" value="TreeGrafter"/>
</dbReference>
<dbReference type="GO" id="GO:0048219">
    <property type="term" value="P:inter-Golgi cisterna vesicle-mediated transport"/>
    <property type="evidence" value="ECO:0007669"/>
    <property type="project" value="TreeGrafter"/>
</dbReference>
<evidence type="ECO:0000256" key="1">
    <source>
        <dbReference type="ARBA" id="ARBA00004409"/>
    </source>
</evidence>
<dbReference type="GO" id="GO:0000139">
    <property type="term" value="C:Golgi membrane"/>
    <property type="evidence" value="ECO:0007669"/>
    <property type="project" value="UniProtKB-SubCell"/>
</dbReference>
<dbReference type="PANTHER" id="PTHR21094:SF2">
    <property type="entry name" value="GOLGI SNAP RECEPTOR COMPLEX MEMBER 1"/>
    <property type="match status" value="1"/>
</dbReference>
<comment type="similarity">
    <text evidence="2">Belongs to the GOSR1 family.</text>
</comment>
<feature type="coiled-coil region" evidence="9">
    <location>
        <begin position="129"/>
        <end position="156"/>
    </location>
</feature>
<evidence type="ECO:0000256" key="7">
    <source>
        <dbReference type="ARBA" id="ARBA00023034"/>
    </source>
</evidence>
<evidence type="ECO:0000256" key="6">
    <source>
        <dbReference type="ARBA" id="ARBA00022989"/>
    </source>
</evidence>
<reference evidence="11 12" key="3">
    <citation type="journal article" date="2015" name="Genome Announc.">
        <title>Draft Genome Sequence of the Archiascomycetous Yeast Saitoella complicata.</title>
        <authorList>
            <person name="Yamauchi K."/>
            <person name="Kondo S."/>
            <person name="Hamamoto M."/>
            <person name="Takahashi Y."/>
            <person name="Ogura Y."/>
            <person name="Hayashi T."/>
            <person name="Nishida H."/>
        </authorList>
    </citation>
    <scope>NUCLEOTIDE SEQUENCE [LARGE SCALE GENOMIC DNA]</scope>
    <source>
        <strain evidence="11 12">NRRL Y-17804</strain>
    </source>
</reference>
<evidence type="ECO:0000256" key="9">
    <source>
        <dbReference type="SAM" id="Coils"/>
    </source>
</evidence>
<dbReference type="GO" id="GO:0015031">
    <property type="term" value="P:protein transport"/>
    <property type="evidence" value="ECO:0007669"/>
    <property type="project" value="UniProtKB-KW"/>
</dbReference>
<protein>
    <recommendedName>
        <fullName evidence="13">Golgi SNAP receptor complex member 1</fullName>
    </recommendedName>
</protein>
<reference evidence="11 12" key="2">
    <citation type="journal article" date="2014" name="J. Gen. Appl. Microbiol.">
        <title>The early diverging ascomycetous budding yeast Saitoella complicata has three histone deacetylases belonging to the Clr6, Hos2, and Rpd3 lineages.</title>
        <authorList>
            <person name="Nishida H."/>
            <person name="Matsumoto T."/>
            <person name="Kondo S."/>
            <person name="Hamamoto M."/>
            <person name="Yoshikawa H."/>
        </authorList>
    </citation>
    <scope>NUCLEOTIDE SEQUENCE [LARGE SCALE GENOMIC DNA]</scope>
    <source>
        <strain evidence="11 12">NRRL Y-17804</strain>
    </source>
</reference>
<keyword evidence="9" id="KW-0175">Coiled coil</keyword>